<feature type="transmembrane region" description="Helical" evidence="1">
    <location>
        <begin position="6"/>
        <end position="24"/>
    </location>
</feature>
<keyword evidence="1" id="KW-1133">Transmembrane helix</keyword>
<dbReference type="EMBL" id="APOI01000014">
    <property type="protein sequence ID" value="ENU24221.1"/>
    <property type="molecule type" value="Genomic_DNA"/>
</dbReference>
<proteinExistence type="predicted"/>
<dbReference type="Proteomes" id="UP000013034">
    <property type="component" value="Unassembled WGS sequence"/>
</dbReference>
<evidence type="ECO:0000313" key="2">
    <source>
        <dbReference type="EMBL" id="ENU24221.1"/>
    </source>
</evidence>
<dbReference type="RefSeq" id="WP_004653672.1">
    <property type="nucleotide sequence ID" value="NZ_KB849179.1"/>
</dbReference>
<keyword evidence="1" id="KW-0472">Membrane</keyword>
<keyword evidence="3" id="KW-1185">Reference proteome</keyword>
<comment type="caution">
    <text evidence="2">The sequence shown here is derived from an EMBL/GenBank/DDBJ whole genome shotgun (WGS) entry which is preliminary data.</text>
</comment>
<evidence type="ECO:0000256" key="1">
    <source>
        <dbReference type="SAM" id="Phobius"/>
    </source>
</evidence>
<feature type="transmembrane region" description="Helical" evidence="1">
    <location>
        <begin position="63"/>
        <end position="82"/>
    </location>
</feature>
<feature type="transmembrane region" description="Helical" evidence="1">
    <location>
        <begin position="109"/>
        <end position="130"/>
    </location>
</feature>
<gene>
    <name evidence="2" type="ORF">F993_01537</name>
</gene>
<evidence type="ECO:0000313" key="3">
    <source>
        <dbReference type="Proteomes" id="UP000013034"/>
    </source>
</evidence>
<reference evidence="2 3" key="1">
    <citation type="submission" date="2013-02" db="EMBL/GenBank/DDBJ databases">
        <title>The Genome Sequence of Acinetobacter sp. NIPH 809.</title>
        <authorList>
            <consortium name="The Broad Institute Genome Sequencing Platform"/>
            <consortium name="The Broad Institute Genome Sequencing Center for Infectious Disease"/>
            <person name="Cerqueira G."/>
            <person name="Feldgarden M."/>
            <person name="Courvalin P."/>
            <person name="Perichon B."/>
            <person name="Grillot-Courvalin C."/>
            <person name="Clermont D."/>
            <person name="Rocha E."/>
            <person name="Yoon E.-J."/>
            <person name="Nemec A."/>
            <person name="Walker B."/>
            <person name="Young S.K."/>
            <person name="Zeng Q."/>
            <person name="Gargeya S."/>
            <person name="Fitzgerald M."/>
            <person name="Haas B."/>
            <person name="Abouelleil A."/>
            <person name="Alvarado L."/>
            <person name="Arachchi H.M."/>
            <person name="Berlin A.M."/>
            <person name="Chapman S.B."/>
            <person name="Dewar J."/>
            <person name="Goldberg J."/>
            <person name="Griggs A."/>
            <person name="Gujja S."/>
            <person name="Hansen M."/>
            <person name="Howarth C."/>
            <person name="Imamovic A."/>
            <person name="Larimer J."/>
            <person name="McCowan C."/>
            <person name="Murphy C."/>
            <person name="Neiman D."/>
            <person name="Pearson M."/>
            <person name="Priest M."/>
            <person name="Roberts A."/>
            <person name="Saif S."/>
            <person name="Shea T."/>
            <person name="Sisk P."/>
            <person name="Sykes S."/>
            <person name="Wortman J."/>
            <person name="Nusbaum C."/>
            <person name="Birren B."/>
        </authorList>
    </citation>
    <scope>NUCLEOTIDE SEQUENCE [LARGE SCALE GENOMIC DNA]</scope>
    <source>
        <strain evidence="2 3">NIPH 809</strain>
    </source>
</reference>
<accession>A0ABN0JG78</accession>
<keyword evidence="1" id="KW-0812">Transmembrane</keyword>
<organism evidence="2 3">
    <name type="scientific">Acinetobacter proteolyticus</name>
    <dbReference type="NCBI Taxonomy" id="1776741"/>
    <lineage>
        <taxon>Bacteria</taxon>
        <taxon>Pseudomonadati</taxon>
        <taxon>Pseudomonadota</taxon>
        <taxon>Gammaproteobacteria</taxon>
        <taxon>Moraxellales</taxon>
        <taxon>Moraxellaceae</taxon>
        <taxon>Acinetobacter</taxon>
    </lineage>
</organism>
<protein>
    <submittedName>
        <fullName evidence="2">Uncharacterized protein</fullName>
    </submittedName>
</protein>
<name>A0ABN0JG78_9GAMM</name>
<sequence length="297" mass="34737">MKNIDLNTILTLSVTYFVSAFLGYHYIAGRAYIEGITLNTGITYSFLGFDFSDYFFYGFLHSFHLLLYIPLIIGFIWFIIVFRREIKNSKKDDDEAKANKLWKLETHMIFMFTTVGTIILLLLIPLKHWISLQEEGHKTKIRSISDSIDYVVKDKEKFFTLICGKDRCLYAKKDLSGFYNTKKDEYETFILQPYTIINYNNNSKNQYAYLLSKEKQGQDNLYIFQIDKTNLSNLRDISVLLKAKTNSSKNYSPTISKNSTFLNTLYQENSGVFFVGFSISVTEEVDFLYINYDYTTD</sequence>